<dbReference type="Proteomes" id="UP000051302">
    <property type="component" value="Unassembled WGS sequence"/>
</dbReference>
<evidence type="ECO:0000256" key="3">
    <source>
        <dbReference type="ARBA" id="ARBA00012572"/>
    </source>
</evidence>
<evidence type="ECO:0000256" key="2">
    <source>
        <dbReference type="ARBA" id="ARBA00004664"/>
    </source>
</evidence>
<keyword evidence="6 9" id="KW-0822">Tryptophan biosynthesis</keyword>
<dbReference type="InterPro" id="IPR044643">
    <property type="entry name" value="TrpF_fam"/>
</dbReference>
<comment type="caution">
    <text evidence="11">The sequence shown here is derived from an EMBL/GenBank/DDBJ whole genome shotgun (WGS) entry which is preliminary data.</text>
</comment>
<evidence type="ECO:0000256" key="5">
    <source>
        <dbReference type="ARBA" id="ARBA00022605"/>
    </source>
</evidence>
<comment type="similarity">
    <text evidence="9">Belongs to the TrpF family.</text>
</comment>
<comment type="catalytic activity">
    <reaction evidence="1 9">
        <text>N-(5-phospho-beta-D-ribosyl)anthranilate = 1-(2-carboxyphenylamino)-1-deoxy-D-ribulose 5-phosphate</text>
        <dbReference type="Rhea" id="RHEA:21540"/>
        <dbReference type="ChEBI" id="CHEBI:18277"/>
        <dbReference type="ChEBI" id="CHEBI:58613"/>
        <dbReference type="EC" id="5.3.1.24"/>
    </reaction>
</comment>
<dbReference type="PANTHER" id="PTHR42894:SF1">
    <property type="entry name" value="N-(5'-PHOSPHORIBOSYL)ANTHRANILATE ISOMERASE"/>
    <property type="match status" value="1"/>
</dbReference>
<dbReference type="InterPro" id="IPR013785">
    <property type="entry name" value="Aldolase_TIM"/>
</dbReference>
<keyword evidence="8 9" id="KW-0413">Isomerase</keyword>
<dbReference type="HAMAP" id="MF_00135">
    <property type="entry name" value="PRAI"/>
    <property type="match status" value="1"/>
</dbReference>
<evidence type="ECO:0000256" key="6">
    <source>
        <dbReference type="ARBA" id="ARBA00022822"/>
    </source>
</evidence>
<dbReference type="UniPathway" id="UPA00035">
    <property type="reaction ID" value="UER00042"/>
</dbReference>
<reference evidence="11 12" key="1">
    <citation type="journal article" date="2015" name="Genome Announc.">
        <title>Expanding the biotechnology potential of lactobacilli through comparative genomics of 213 strains and associated genera.</title>
        <authorList>
            <person name="Sun Z."/>
            <person name="Harris H.M."/>
            <person name="McCann A."/>
            <person name="Guo C."/>
            <person name="Argimon S."/>
            <person name="Zhang W."/>
            <person name="Yang X."/>
            <person name="Jeffery I.B."/>
            <person name="Cooney J.C."/>
            <person name="Kagawa T.F."/>
            <person name="Liu W."/>
            <person name="Song Y."/>
            <person name="Salvetti E."/>
            <person name="Wrobel A."/>
            <person name="Rasinkangas P."/>
            <person name="Parkhill J."/>
            <person name="Rea M.C."/>
            <person name="O'Sullivan O."/>
            <person name="Ritari J."/>
            <person name="Douillard F.P."/>
            <person name="Paul Ross R."/>
            <person name="Yang R."/>
            <person name="Briner A.E."/>
            <person name="Felis G.E."/>
            <person name="de Vos W.M."/>
            <person name="Barrangou R."/>
            <person name="Klaenhammer T.R."/>
            <person name="Caufield P.W."/>
            <person name="Cui Y."/>
            <person name="Zhang H."/>
            <person name="O'Toole P.W."/>
        </authorList>
    </citation>
    <scope>NUCLEOTIDE SEQUENCE [LARGE SCALE GENOMIC DNA]</scope>
    <source>
        <strain evidence="11 12">DSM 16982</strain>
    </source>
</reference>
<sequence length="184" mass="20064">MTSADIQAVNQAQPDLAGFIFAKGRHQLDLITALKLRQELDSKIPSVGVFVNAPLAEMIAIFNSGAISMIQLHGQESEQTVVALQKLHIPVINVFQPTGIPAETQADYLMLDSGQGNGKLIDWSNLNIKHTQPLIIAGALNIQNIEQATQLSQPDIVDISRGVETNGQKDARKIFEIVKLVHQL</sequence>
<dbReference type="InterPro" id="IPR001240">
    <property type="entry name" value="PRAI_dom"/>
</dbReference>
<dbReference type="SUPFAM" id="SSF51366">
    <property type="entry name" value="Ribulose-phoshate binding barrel"/>
    <property type="match status" value="1"/>
</dbReference>
<keyword evidence="12" id="KW-1185">Reference proteome</keyword>
<feature type="domain" description="N-(5'phosphoribosyl) anthranilate isomerase (PRAI)" evidence="10">
    <location>
        <begin position="3"/>
        <end position="179"/>
    </location>
</feature>
<proteinExistence type="inferred from homology"/>
<dbReference type="CDD" id="cd00405">
    <property type="entry name" value="PRAI"/>
    <property type="match status" value="1"/>
</dbReference>
<organism evidence="11 12">
    <name type="scientific">Companilactobacillus nantensis DSM 16982</name>
    <dbReference type="NCBI Taxonomy" id="1423774"/>
    <lineage>
        <taxon>Bacteria</taxon>
        <taxon>Bacillati</taxon>
        <taxon>Bacillota</taxon>
        <taxon>Bacilli</taxon>
        <taxon>Lactobacillales</taxon>
        <taxon>Lactobacillaceae</taxon>
        <taxon>Companilactobacillus</taxon>
    </lineage>
</organism>
<evidence type="ECO:0000256" key="9">
    <source>
        <dbReference type="HAMAP-Rule" id="MF_00135"/>
    </source>
</evidence>
<evidence type="ECO:0000313" key="11">
    <source>
        <dbReference type="EMBL" id="KRM18094.1"/>
    </source>
</evidence>
<dbReference type="PANTHER" id="PTHR42894">
    <property type="entry name" value="N-(5'-PHOSPHORIBOSYL)ANTHRANILATE ISOMERASE"/>
    <property type="match status" value="1"/>
</dbReference>
<gene>
    <name evidence="9" type="primary">trpF</name>
    <name evidence="11" type="ORF">FD31_GL001897</name>
</gene>
<protein>
    <recommendedName>
        <fullName evidence="4 9">N-(5'-phosphoribosyl)anthranilate isomerase</fullName>
        <shortName evidence="9">PRAI</shortName>
        <ecNumber evidence="3 9">5.3.1.24</ecNumber>
    </recommendedName>
</protein>
<comment type="pathway">
    <text evidence="2 9">Amino-acid biosynthesis; L-tryptophan biosynthesis; L-tryptophan from chorismate: step 3/5.</text>
</comment>
<dbReference type="GO" id="GO:0000162">
    <property type="term" value="P:L-tryptophan biosynthetic process"/>
    <property type="evidence" value="ECO:0007669"/>
    <property type="project" value="UniProtKB-UniRule"/>
</dbReference>
<evidence type="ECO:0000256" key="8">
    <source>
        <dbReference type="ARBA" id="ARBA00023235"/>
    </source>
</evidence>
<dbReference type="PATRIC" id="fig|1423774.3.peg.1972"/>
<dbReference type="EC" id="5.3.1.24" evidence="3 9"/>
<evidence type="ECO:0000256" key="7">
    <source>
        <dbReference type="ARBA" id="ARBA00023141"/>
    </source>
</evidence>
<dbReference type="Pfam" id="PF00697">
    <property type="entry name" value="PRAI"/>
    <property type="match status" value="1"/>
</dbReference>
<accession>A0A0R1WJP0</accession>
<evidence type="ECO:0000259" key="10">
    <source>
        <dbReference type="Pfam" id="PF00697"/>
    </source>
</evidence>
<name>A0A0R1WJP0_9LACO</name>
<dbReference type="AlphaFoldDB" id="A0A0R1WJP0"/>
<dbReference type="STRING" id="1423774.FD31_GL001897"/>
<dbReference type="GO" id="GO:0004640">
    <property type="term" value="F:phosphoribosylanthranilate isomerase activity"/>
    <property type="evidence" value="ECO:0007669"/>
    <property type="project" value="UniProtKB-UniRule"/>
</dbReference>
<dbReference type="InterPro" id="IPR011060">
    <property type="entry name" value="RibuloseP-bd_barrel"/>
</dbReference>
<dbReference type="EMBL" id="AZFV01000004">
    <property type="protein sequence ID" value="KRM18094.1"/>
    <property type="molecule type" value="Genomic_DNA"/>
</dbReference>
<evidence type="ECO:0000256" key="1">
    <source>
        <dbReference type="ARBA" id="ARBA00001164"/>
    </source>
</evidence>
<keyword evidence="7 9" id="KW-0057">Aromatic amino acid biosynthesis</keyword>
<dbReference type="Gene3D" id="3.20.20.70">
    <property type="entry name" value="Aldolase class I"/>
    <property type="match status" value="1"/>
</dbReference>
<keyword evidence="5 9" id="KW-0028">Amino-acid biosynthesis</keyword>
<evidence type="ECO:0000256" key="4">
    <source>
        <dbReference type="ARBA" id="ARBA00022272"/>
    </source>
</evidence>
<evidence type="ECO:0000313" key="12">
    <source>
        <dbReference type="Proteomes" id="UP000051302"/>
    </source>
</evidence>